<gene>
    <name evidence="2" type="ORF">GPECTOR_65g195</name>
</gene>
<evidence type="ECO:0000313" key="3">
    <source>
        <dbReference type="Proteomes" id="UP000075714"/>
    </source>
</evidence>
<accession>A0A150G3Z6</accession>
<keyword evidence="3" id="KW-1185">Reference proteome</keyword>
<proteinExistence type="predicted"/>
<sequence length="71" mass="7773">MMTILNGQLAKVATKDDLANLEVKMSAKVSKLEADISKLPTKEDLQKGPDWYEGLGRERCTSPNRGAPDVV</sequence>
<evidence type="ECO:0000256" key="1">
    <source>
        <dbReference type="SAM" id="MobiDB-lite"/>
    </source>
</evidence>
<organism evidence="2 3">
    <name type="scientific">Gonium pectorale</name>
    <name type="common">Green alga</name>
    <dbReference type="NCBI Taxonomy" id="33097"/>
    <lineage>
        <taxon>Eukaryota</taxon>
        <taxon>Viridiplantae</taxon>
        <taxon>Chlorophyta</taxon>
        <taxon>core chlorophytes</taxon>
        <taxon>Chlorophyceae</taxon>
        <taxon>CS clade</taxon>
        <taxon>Chlamydomonadales</taxon>
        <taxon>Volvocaceae</taxon>
        <taxon>Gonium</taxon>
    </lineage>
</organism>
<dbReference type="EMBL" id="LSYV01000066">
    <property type="protein sequence ID" value="KXZ44577.1"/>
    <property type="molecule type" value="Genomic_DNA"/>
</dbReference>
<feature type="region of interest" description="Disordered" evidence="1">
    <location>
        <begin position="47"/>
        <end position="71"/>
    </location>
</feature>
<dbReference type="AlphaFoldDB" id="A0A150G3Z6"/>
<reference evidence="3" key="1">
    <citation type="journal article" date="2016" name="Nat. Commun.">
        <title>The Gonium pectorale genome demonstrates co-option of cell cycle regulation during the evolution of multicellularity.</title>
        <authorList>
            <person name="Hanschen E.R."/>
            <person name="Marriage T.N."/>
            <person name="Ferris P.J."/>
            <person name="Hamaji T."/>
            <person name="Toyoda A."/>
            <person name="Fujiyama A."/>
            <person name="Neme R."/>
            <person name="Noguchi H."/>
            <person name="Minakuchi Y."/>
            <person name="Suzuki M."/>
            <person name="Kawai-Toyooka H."/>
            <person name="Smith D.R."/>
            <person name="Sparks H."/>
            <person name="Anderson J."/>
            <person name="Bakaric R."/>
            <person name="Luria V."/>
            <person name="Karger A."/>
            <person name="Kirschner M.W."/>
            <person name="Durand P.M."/>
            <person name="Michod R.E."/>
            <person name="Nozaki H."/>
            <person name="Olson B.J."/>
        </authorList>
    </citation>
    <scope>NUCLEOTIDE SEQUENCE [LARGE SCALE GENOMIC DNA]</scope>
    <source>
        <strain evidence="3">NIES-2863</strain>
    </source>
</reference>
<comment type="caution">
    <text evidence="2">The sequence shown here is derived from an EMBL/GenBank/DDBJ whole genome shotgun (WGS) entry which is preliminary data.</text>
</comment>
<protein>
    <submittedName>
        <fullName evidence="2">Uncharacterized protein</fullName>
    </submittedName>
</protein>
<evidence type="ECO:0000313" key="2">
    <source>
        <dbReference type="EMBL" id="KXZ44577.1"/>
    </source>
</evidence>
<name>A0A150G3Z6_GONPE</name>
<dbReference type="Proteomes" id="UP000075714">
    <property type="component" value="Unassembled WGS sequence"/>
</dbReference>